<proteinExistence type="predicted"/>
<evidence type="ECO:0000313" key="3">
    <source>
        <dbReference type="Proteomes" id="UP001620626"/>
    </source>
</evidence>
<keyword evidence="3" id="KW-1185">Reference proteome</keyword>
<comment type="caution">
    <text evidence="2">The sequence shown here is derived from an EMBL/GenBank/DDBJ whole genome shotgun (WGS) entry which is preliminary data.</text>
</comment>
<reference evidence="2 3" key="1">
    <citation type="submission" date="2024-10" db="EMBL/GenBank/DDBJ databases">
        <authorList>
            <person name="Kim D."/>
        </authorList>
    </citation>
    <scope>NUCLEOTIDE SEQUENCE [LARGE SCALE GENOMIC DNA]</scope>
    <source>
        <strain evidence="2">BH-2024</strain>
    </source>
</reference>
<evidence type="ECO:0000313" key="2">
    <source>
        <dbReference type="EMBL" id="KAL3070208.1"/>
    </source>
</evidence>
<gene>
    <name evidence="2" type="ORF">niasHT_030998</name>
</gene>
<organism evidence="2 3">
    <name type="scientific">Heterodera trifolii</name>
    <dbReference type="NCBI Taxonomy" id="157864"/>
    <lineage>
        <taxon>Eukaryota</taxon>
        <taxon>Metazoa</taxon>
        <taxon>Ecdysozoa</taxon>
        <taxon>Nematoda</taxon>
        <taxon>Chromadorea</taxon>
        <taxon>Rhabditida</taxon>
        <taxon>Tylenchina</taxon>
        <taxon>Tylenchomorpha</taxon>
        <taxon>Tylenchoidea</taxon>
        <taxon>Heteroderidae</taxon>
        <taxon>Heteroderinae</taxon>
        <taxon>Heterodera</taxon>
    </lineage>
</organism>
<dbReference type="AlphaFoldDB" id="A0ABD2I247"/>
<feature type="compositionally biased region" description="Polar residues" evidence="1">
    <location>
        <begin position="17"/>
        <end position="34"/>
    </location>
</feature>
<protein>
    <submittedName>
        <fullName evidence="2">Uncharacterized protein</fullName>
    </submittedName>
</protein>
<name>A0ABD2I247_9BILA</name>
<sequence length="202" mass="22867">MGGEEEDGLSPNGGGQQNDSKCESSSPVNNSKACGQTGGKRAEPWTWTENLYSCSFQMIFIGPVKPKKTLSNNRRPPHKVLPKVELRNQSIMLDDLFRCSLGFGKFPPLEHVFHFPINLFQQKTVSPPKFKPCVIGDMSDYQHQINGSKGMQEFSNILWPLLRLNRRQCFRNVPYVPSGHAMCNEMIGWTAITLQCGRCHFY</sequence>
<dbReference type="EMBL" id="JBICBT010001382">
    <property type="protein sequence ID" value="KAL3070208.1"/>
    <property type="molecule type" value="Genomic_DNA"/>
</dbReference>
<accession>A0ABD2I247</accession>
<feature type="region of interest" description="Disordered" evidence="1">
    <location>
        <begin position="1"/>
        <end position="42"/>
    </location>
</feature>
<dbReference type="Proteomes" id="UP001620626">
    <property type="component" value="Unassembled WGS sequence"/>
</dbReference>
<evidence type="ECO:0000256" key="1">
    <source>
        <dbReference type="SAM" id="MobiDB-lite"/>
    </source>
</evidence>